<accession>K9TV72</accession>
<dbReference type="eggNOG" id="COG0438">
    <property type="taxonomic scope" value="Bacteria"/>
</dbReference>
<reference evidence="1 2" key="1">
    <citation type="submission" date="2012-06" db="EMBL/GenBank/DDBJ databases">
        <title>Finished chromosome of genome of Chroococcidiopsis thermalis PCC 7203.</title>
        <authorList>
            <consortium name="US DOE Joint Genome Institute"/>
            <person name="Gugger M."/>
            <person name="Coursin T."/>
            <person name="Rippka R."/>
            <person name="Tandeau De Marsac N."/>
            <person name="Huntemann M."/>
            <person name="Wei C.-L."/>
            <person name="Han J."/>
            <person name="Detter J.C."/>
            <person name="Han C."/>
            <person name="Tapia R."/>
            <person name="Davenport K."/>
            <person name="Daligault H."/>
            <person name="Erkkila T."/>
            <person name="Gu W."/>
            <person name="Munk A.C.C."/>
            <person name="Teshima H."/>
            <person name="Xu Y."/>
            <person name="Chain P."/>
            <person name="Chen A."/>
            <person name="Krypides N."/>
            <person name="Mavromatis K."/>
            <person name="Markowitz V."/>
            <person name="Szeto E."/>
            <person name="Ivanova N."/>
            <person name="Mikhailova N."/>
            <person name="Ovchinnikova G."/>
            <person name="Pagani I."/>
            <person name="Pati A."/>
            <person name="Goodwin L."/>
            <person name="Peters L."/>
            <person name="Pitluck S."/>
            <person name="Woyke T."/>
            <person name="Kerfeld C."/>
        </authorList>
    </citation>
    <scope>NUCLEOTIDE SEQUENCE [LARGE SCALE GENOMIC DNA]</scope>
    <source>
        <strain evidence="1 2">PCC 7203</strain>
    </source>
</reference>
<dbReference type="EMBL" id="CP003597">
    <property type="protein sequence ID" value="AFY86268.1"/>
    <property type="molecule type" value="Genomic_DNA"/>
</dbReference>
<dbReference type="Proteomes" id="UP000010384">
    <property type="component" value="Chromosome"/>
</dbReference>
<dbReference type="HOGENOM" id="CLU_638882_0_0_3"/>
<dbReference type="KEGG" id="cthe:Chro_0722"/>
<dbReference type="CDD" id="cd03801">
    <property type="entry name" value="GT4_PimA-like"/>
    <property type="match status" value="1"/>
</dbReference>
<dbReference type="AlphaFoldDB" id="K9TV72"/>
<proteinExistence type="predicted"/>
<name>K9TV72_CHRTP</name>
<evidence type="ECO:0000313" key="2">
    <source>
        <dbReference type="Proteomes" id="UP000010384"/>
    </source>
</evidence>
<sequence>MIYSETEKLAPDITNTITTPATNTILVICPLPYPPTNGTRVHIWGLILFFKQTGWRVVVAAYNWPGQRIFKADGEPGIDLPIDIEFHLFERSFRYSVAKDPHTAQNLHKLQTLIDDCKPQVVWCNYSDLVPLVSQLDLKGAHLWFRPHDFELAHNIETAIASRPWKTGWHQNTFKQTVKWSKKLLQQTTQSFASERQMHRISDRIFFNAYSDMQFMSRLYGGTVRKDWVVPFLERERIPVKDNKSPLDVVYISSNYVSPTHLSGVRQLLQRVIPAVEQAMPGQFRFHFVGKGCAEHLSQYASNAIVIHDFVDDLSAFMRDNIDIACLPVEIGWGCKIKVLEAMASGLPVIGLPQTFRGVPPTPGAYYACHSTQEFVSAFRALQDTNTRRQAANVGLTTYTAWRNEGRQILSEALNQLTGSREQGAGSRE</sequence>
<dbReference type="SUPFAM" id="SSF53756">
    <property type="entry name" value="UDP-Glycosyltransferase/glycogen phosphorylase"/>
    <property type="match status" value="1"/>
</dbReference>
<dbReference type="Gene3D" id="3.40.50.2000">
    <property type="entry name" value="Glycogen Phosphorylase B"/>
    <property type="match status" value="2"/>
</dbReference>
<dbReference type="Pfam" id="PF13692">
    <property type="entry name" value="Glyco_trans_1_4"/>
    <property type="match status" value="1"/>
</dbReference>
<protein>
    <recommendedName>
        <fullName evidence="3">Glycosyl transferase group 1</fullName>
    </recommendedName>
</protein>
<organism evidence="1 2">
    <name type="scientific">Chroococcidiopsis thermalis (strain PCC 7203)</name>
    <dbReference type="NCBI Taxonomy" id="251229"/>
    <lineage>
        <taxon>Bacteria</taxon>
        <taxon>Bacillati</taxon>
        <taxon>Cyanobacteriota</taxon>
        <taxon>Cyanophyceae</taxon>
        <taxon>Chroococcidiopsidales</taxon>
        <taxon>Chroococcidiopsidaceae</taxon>
        <taxon>Chroococcidiopsis</taxon>
    </lineage>
</organism>
<gene>
    <name evidence="1" type="ORF">Chro_0722</name>
</gene>
<evidence type="ECO:0008006" key="3">
    <source>
        <dbReference type="Google" id="ProtNLM"/>
    </source>
</evidence>
<dbReference type="InParanoid" id="K9TV72"/>
<evidence type="ECO:0000313" key="1">
    <source>
        <dbReference type="EMBL" id="AFY86268.1"/>
    </source>
</evidence>
<dbReference type="RefSeq" id="WP_015152819.1">
    <property type="nucleotide sequence ID" value="NC_019695.1"/>
</dbReference>
<dbReference type="OrthoDB" id="9807209at2"/>
<keyword evidence="2" id="KW-1185">Reference proteome</keyword>
<dbReference type="STRING" id="251229.Chro_0722"/>